<evidence type="ECO:0000313" key="3">
    <source>
        <dbReference type="Proteomes" id="UP001174196"/>
    </source>
</evidence>
<dbReference type="RefSeq" id="WP_301238524.1">
    <property type="nucleotide sequence ID" value="NZ_JANRHH010000033.1"/>
</dbReference>
<accession>A0ABT8INY5</accession>
<dbReference type="PANTHER" id="PTHR33169:SF25">
    <property type="entry name" value="DNA-BINDING PROTEIN YIZB-RELATED"/>
    <property type="match status" value="1"/>
</dbReference>
<dbReference type="PANTHER" id="PTHR33169">
    <property type="entry name" value="PADR-FAMILY TRANSCRIPTIONAL REGULATOR"/>
    <property type="match status" value="1"/>
</dbReference>
<gene>
    <name evidence="2" type="ORF">NWF35_07970</name>
</gene>
<dbReference type="InterPro" id="IPR036390">
    <property type="entry name" value="WH_DNA-bd_sf"/>
</dbReference>
<evidence type="ECO:0000259" key="1">
    <source>
        <dbReference type="Pfam" id="PF03551"/>
    </source>
</evidence>
<dbReference type="Gene3D" id="1.10.10.10">
    <property type="entry name" value="Winged helix-like DNA-binding domain superfamily/Winged helix DNA-binding domain"/>
    <property type="match status" value="1"/>
</dbReference>
<name>A0ABT8INY5_9BACL</name>
<keyword evidence="3" id="KW-1185">Reference proteome</keyword>
<dbReference type="InterPro" id="IPR005149">
    <property type="entry name" value="Tscrpt_reg_PadR_N"/>
</dbReference>
<protein>
    <submittedName>
        <fullName evidence="2">PadR family transcriptional regulator</fullName>
    </submittedName>
</protein>
<dbReference type="InterPro" id="IPR017799">
    <property type="entry name" value="Tscrpt_reg_PadR_acidobac-type"/>
</dbReference>
<comment type="caution">
    <text evidence="2">The sequence shown here is derived from an EMBL/GenBank/DDBJ whole genome shotgun (WGS) entry which is preliminary data.</text>
</comment>
<proteinExistence type="predicted"/>
<dbReference type="EMBL" id="JANRHH010000033">
    <property type="protein sequence ID" value="MDN4593834.1"/>
    <property type="molecule type" value="Genomic_DNA"/>
</dbReference>
<dbReference type="Pfam" id="PF03551">
    <property type="entry name" value="PadR"/>
    <property type="match status" value="1"/>
</dbReference>
<organism evidence="2 3">
    <name type="scientific">Polycladomyces subterraneus</name>
    <dbReference type="NCBI Taxonomy" id="1016997"/>
    <lineage>
        <taxon>Bacteria</taxon>
        <taxon>Bacillati</taxon>
        <taxon>Bacillota</taxon>
        <taxon>Bacilli</taxon>
        <taxon>Bacillales</taxon>
        <taxon>Thermoactinomycetaceae</taxon>
        <taxon>Polycladomyces</taxon>
    </lineage>
</organism>
<evidence type="ECO:0000313" key="2">
    <source>
        <dbReference type="EMBL" id="MDN4593834.1"/>
    </source>
</evidence>
<feature type="domain" description="Transcription regulator PadR N-terminal" evidence="1">
    <location>
        <begin position="14"/>
        <end position="88"/>
    </location>
</feature>
<dbReference type="InterPro" id="IPR052509">
    <property type="entry name" value="Metal_resp_DNA-bind_regulator"/>
</dbReference>
<reference evidence="2" key="1">
    <citation type="submission" date="2022-08" db="EMBL/GenBank/DDBJ databases">
        <title>Polycladomyces zharkentsis sp. nov., a novel thermophilic CMC and starch-degrading bacterium isolated from a geothermal spring in Kazakhstan.</title>
        <authorList>
            <person name="Mashzhan A."/>
            <person name="Kistaubaeva A."/>
            <person name="Javier-Lopez R."/>
            <person name="Birkeland N.-K."/>
        </authorList>
    </citation>
    <scope>NUCLEOTIDE SEQUENCE</scope>
    <source>
        <strain evidence="2">KSR 13</strain>
    </source>
</reference>
<dbReference type="SUPFAM" id="SSF46785">
    <property type="entry name" value="Winged helix' DNA-binding domain"/>
    <property type="match status" value="1"/>
</dbReference>
<sequence>MDKELLKGSLDLLLLSIIARRDTYGYEIAKELQERSQDTYQISQGTLYPALRRLESKGWIRSYWGESEAEGRRKFYAITDLGREKLKEKLSDWDRLSSLIQSVRKVEWT</sequence>
<dbReference type="InterPro" id="IPR036388">
    <property type="entry name" value="WH-like_DNA-bd_sf"/>
</dbReference>
<dbReference type="Proteomes" id="UP001174196">
    <property type="component" value="Unassembled WGS sequence"/>
</dbReference>
<dbReference type="NCBIfam" id="TIGR03433">
    <property type="entry name" value="padR_acidobact"/>
    <property type="match status" value="1"/>
</dbReference>